<accession>A0A2G8LE87</accession>
<keyword evidence="1" id="KW-0812">Transmembrane</keyword>
<reference evidence="2 3" key="1">
    <citation type="journal article" date="2017" name="PLoS Biol.">
        <title>The sea cucumber genome provides insights into morphological evolution and visceral regeneration.</title>
        <authorList>
            <person name="Zhang X."/>
            <person name="Sun L."/>
            <person name="Yuan J."/>
            <person name="Sun Y."/>
            <person name="Gao Y."/>
            <person name="Zhang L."/>
            <person name="Li S."/>
            <person name="Dai H."/>
            <person name="Hamel J.F."/>
            <person name="Liu C."/>
            <person name="Yu Y."/>
            <person name="Liu S."/>
            <person name="Lin W."/>
            <person name="Guo K."/>
            <person name="Jin S."/>
            <person name="Xu P."/>
            <person name="Storey K.B."/>
            <person name="Huan P."/>
            <person name="Zhang T."/>
            <person name="Zhou Y."/>
            <person name="Zhang J."/>
            <person name="Lin C."/>
            <person name="Li X."/>
            <person name="Xing L."/>
            <person name="Huo D."/>
            <person name="Sun M."/>
            <person name="Wang L."/>
            <person name="Mercier A."/>
            <person name="Li F."/>
            <person name="Yang H."/>
            <person name="Xiang J."/>
        </authorList>
    </citation>
    <scope>NUCLEOTIDE SEQUENCE [LARGE SCALE GENOMIC DNA]</scope>
    <source>
        <strain evidence="2">Shaxun</strain>
        <tissue evidence="2">Muscle</tissue>
    </source>
</reference>
<organism evidence="2 3">
    <name type="scientific">Stichopus japonicus</name>
    <name type="common">Sea cucumber</name>
    <dbReference type="NCBI Taxonomy" id="307972"/>
    <lineage>
        <taxon>Eukaryota</taxon>
        <taxon>Metazoa</taxon>
        <taxon>Echinodermata</taxon>
        <taxon>Eleutherozoa</taxon>
        <taxon>Echinozoa</taxon>
        <taxon>Holothuroidea</taxon>
        <taxon>Aspidochirotacea</taxon>
        <taxon>Aspidochirotida</taxon>
        <taxon>Stichopodidae</taxon>
        <taxon>Apostichopus</taxon>
    </lineage>
</organism>
<protein>
    <recommendedName>
        <fullName evidence="4">Up-regulated during skeletal muscle growth protein 5</fullName>
    </recommendedName>
</protein>
<sequence>MAGGHVDESQFAHYAGFKKYFNADTTFGKRNCVVATYATTFFLVWFVRRRMNKNRQAAIAAK</sequence>
<evidence type="ECO:0000313" key="2">
    <source>
        <dbReference type="EMBL" id="PIK58596.1"/>
    </source>
</evidence>
<dbReference type="Proteomes" id="UP000230750">
    <property type="component" value="Unassembled WGS sequence"/>
</dbReference>
<dbReference type="OrthoDB" id="9435504at2759"/>
<gene>
    <name evidence="2" type="ORF">BSL78_04502</name>
</gene>
<dbReference type="Pfam" id="PF14960">
    <property type="entry name" value="ATP_synth_reg"/>
    <property type="match status" value="1"/>
</dbReference>
<dbReference type="AlphaFoldDB" id="A0A2G8LE87"/>
<keyword evidence="1" id="KW-1133">Transmembrane helix</keyword>
<keyword evidence="1" id="KW-0472">Membrane</keyword>
<proteinExistence type="predicted"/>
<evidence type="ECO:0008006" key="4">
    <source>
        <dbReference type="Google" id="ProtNLM"/>
    </source>
</evidence>
<evidence type="ECO:0000256" key="1">
    <source>
        <dbReference type="SAM" id="Phobius"/>
    </source>
</evidence>
<comment type="caution">
    <text evidence="2">The sequence shown here is derived from an EMBL/GenBank/DDBJ whole genome shotgun (WGS) entry which is preliminary data.</text>
</comment>
<dbReference type="InterPro" id="IPR009125">
    <property type="entry name" value="ATPMK"/>
</dbReference>
<evidence type="ECO:0000313" key="3">
    <source>
        <dbReference type="Proteomes" id="UP000230750"/>
    </source>
</evidence>
<name>A0A2G8LE87_STIJA</name>
<feature type="transmembrane region" description="Helical" evidence="1">
    <location>
        <begin position="27"/>
        <end position="47"/>
    </location>
</feature>
<keyword evidence="3" id="KW-1185">Reference proteome</keyword>
<dbReference type="EMBL" id="MRZV01000108">
    <property type="protein sequence ID" value="PIK58596.1"/>
    <property type="molecule type" value="Genomic_DNA"/>
</dbReference>